<gene>
    <name evidence="1" type="ORF">UFOPK2992_00070</name>
</gene>
<evidence type="ECO:0000313" key="1">
    <source>
        <dbReference type="EMBL" id="CAB4785939.1"/>
    </source>
</evidence>
<protein>
    <submittedName>
        <fullName evidence="1">Unannotated protein</fullName>
    </submittedName>
</protein>
<name>A0A6J6WPQ6_9ZZZZ</name>
<sequence length="143" mass="15052">MKTPTLQPSASETYNSLVAELDELRSPHLIDTGLDVDALVDVLSHRQSRAAAIELLLPRYEIEHRQQQLAEAKAAGVVAGNQLVAAAAERGAAEHDYDAAINARKAALDIAAAAHNAANAAATVAWEAEANALEALRLLGVEV</sequence>
<reference evidence="1" key="1">
    <citation type="submission" date="2020-05" db="EMBL/GenBank/DDBJ databases">
        <authorList>
            <person name="Chiriac C."/>
            <person name="Salcher M."/>
            <person name="Ghai R."/>
            <person name="Kavagutti S V."/>
        </authorList>
    </citation>
    <scope>NUCLEOTIDE SEQUENCE</scope>
</reference>
<dbReference type="AlphaFoldDB" id="A0A6J6WPQ6"/>
<organism evidence="1">
    <name type="scientific">freshwater metagenome</name>
    <dbReference type="NCBI Taxonomy" id="449393"/>
    <lineage>
        <taxon>unclassified sequences</taxon>
        <taxon>metagenomes</taxon>
        <taxon>ecological metagenomes</taxon>
    </lineage>
</organism>
<accession>A0A6J6WPQ6</accession>
<dbReference type="EMBL" id="CAFAAI010000004">
    <property type="protein sequence ID" value="CAB4785939.1"/>
    <property type="molecule type" value="Genomic_DNA"/>
</dbReference>
<proteinExistence type="predicted"/>